<evidence type="ECO:0000313" key="5">
    <source>
        <dbReference type="Proteomes" id="UP001320148"/>
    </source>
</evidence>
<dbReference type="SUPFAM" id="SSF49764">
    <property type="entry name" value="HSP20-like chaperones"/>
    <property type="match status" value="1"/>
</dbReference>
<accession>A0ABM7PLS1</accession>
<evidence type="ECO:0000313" key="4">
    <source>
        <dbReference type="EMBL" id="BCS98316.1"/>
    </source>
</evidence>
<dbReference type="Gene3D" id="2.60.40.790">
    <property type="match status" value="1"/>
</dbReference>
<dbReference type="CDD" id="cd06464">
    <property type="entry name" value="ACD_sHsps-like"/>
    <property type="match status" value="1"/>
</dbReference>
<evidence type="ECO:0000259" key="3">
    <source>
        <dbReference type="PROSITE" id="PS01031"/>
    </source>
</evidence>
<proteinExistence type="inferred from homology"/>
<gene>
    <name evidence="4" type="ORF">DSLASN_39480</name>
</gene>
<sequence>MDFIKIRFGDDLGSPEQDSARRFTEMYHSVNPMFCMVKSIWKPQMDICESGGGVMVQAALAGVEQENVEVEISSTAVKISGNRLSGDSGAGRTYLQAEIRYGRFERLVCLPWPVRKENVKASFVNGLLTVHLEKSLPVEE</sequence>
<dbReference type="PANTHER" id="PTHR11527">
    <property type="entry name" value="HEAT-SHOCK PROTEIN 20 FAMILY MEMBER"/>
    <property type="match status" value="1"/>
</dbReference>
<dbReference type="RefSeq" id="WP_236889718.1">
    <property type="nucleotide sequence ID" value="NZ_AP024488.1"/>
</dbReference>
<evidence type="ECO:0000256" key="1">
    <source>
        <dbReference type="PROSITE-ProRule" id="PRU00285"/>
    </source>
</evidence>
<reference evidence="4 5" key="1">
    <citation type="submission" date="2021-02" db="EMBL/GenBank/DDBJ databases">
        <title>Complete genome of Desulfoluna sp. strain ASN36.</title>
        <authorList>
            <person name="Takahashi A."/>
            <person name="Kojima H."/>
            <person name="Fukui M."/>
        </authorList>
    </citation>
    <scope>NUCLEOTIDE SEQUENCE [LARGE SCALE GENOMIC DNA]</scope>
    <source>
        <strain evidence="4 5">ASN36</strain>
    </source>
</reference>
<name>A0ABM7PLS1_9BACT</name>
<feature type="domain" description="SHSP" evidence="3">
    <location>
        <begin position="36"/>
        <end position="140"/>
    </location>
</feature>
<protein>
    <recommendedName>
        <fullName evidence="3">SHSP domain-containing protein</fullName>
    </recommendedName>
</protein>
<dbReference type="PROSITE" id="PS01031">
    <property type="entry name" value="SHSP"/>
    <property type="match status" value="1"/>
</dbReference>
<organism evidence="4 5">
    <name type="scientific">Desulfoluna limicola</name>
    <dbReference type="NCBI Taxonomy" id="2810562"/>
    <lineage>
        <taxon>Bacteria</taxon>
        <taxon>Pseudomonadati</taxon>
        <taxon>Thermodesulfobacteriota</taxon>
        <taxon>Desulfobacteria</taxon>
        <taxon>Desulfobacterales</taxon>
        <taxon>Desulfolunaceae</taxon>
        <taxon>Desulfoluna</taxon>
    </lineage>
</organism>
<dbReference type="EMBL" id="AP024488">
    <property type="protein sequence ID" value="BCS98316.1"/>
    <property type="molecule type" value="Genomic_DNA"/>
</dbReference>
<evidence type="ECO:0000256" key="2">
    <source>
        <dbReference type="RuleBase" id="RU003616"/>
    </source>
</evidence>
<dbReference type="InterPro" id="IPR031107">
    <property type="entry name" value="Small_HSP"/>
</dbReference>
<dbReference type="Proteomes" id="UP001320148">
    <property type="component" value="Chromosome"/>
</dbReference>
<dbReference type="Pfam" id="PF00011">
    <property type="entry name" value="HSP20"/>
    <property type="match status" value="1"/>
</dbReference>
<dbReference type="InterPro" id="IPR008978">
    <property type="entry name" value="HSP20-like_chaperone"/>
</dbReference>
<keyword evidence="5" id="KW-1185">Reference proteome</keyword>
<comment type="similarity">
    <text evidence="1 2">Belongs to the small heat shock protein (HSP20) family.</text>
</comment>
<dbReference type="InterPro" id="IPR002068">
    <property type="entry name" value="A-crystallin/Hsp20_dom"/>
</dbReference>